<evidence type="ECO:0000256" key="1">
    <source>
        <dbReference type="ARBA" id="ARBA00023002"/>
    </source>
</evidence>
<keyword evidence="1" id="KW-0560">Oxidoreductase</keyword>
<dbReference type="PANTHER" id="PTHR43157:SF31">
    <property type="entry name" value="PHOSPHATIDYLINOSITOL-GLYCAN BIOSYNTHESIS CLASS F PROTEIN"/>
    <property type="match status" value="1"/>
</dbReference>
<evidence type="ECO:0000313" key="2">
    <source>
        <dbReference type="EMBL" id="KAJ7765295.1"/>
    </source>
</evidence>
<dbReference type="InterPro" id="IPR036291">
    <property type="entry name" value="NAD(P)-bd_dom_sf"/>
</dbReference>
<dbReference type="Proteomes" id="UP001215598">
    <property type="component" value="Unassembled WGS sequence"/>
</dbReference>
<organism evidence="2 3">
    <name type="scientific">Mycena metata</name>
    <dbReference type="NCBI Taxonomy" id="1033252"/>
    <lineage>
        <taxon>Eukaryota</taxon>
        <taxon>Fungi</taxon>
        <taxon>Dikarya</taxon>
        <taxon>Basidiomycota</taxon>
        <taxon>Agaricomycotina</taxon>
        <taxon>Agaricomycetes</taxon>
        <taxon>Agaricomycetidae</taxon>
        <taxon>Agaricales</taxon>
        <taxon>Marasmiineae</taxon>
        <taxon>Mycenaceae</taxon>
        <taxon>Mycena</taxon>
    </lineage>
</organism>
<comment type="caution">
    <text evidence="2">The sequence shown here is derived from an EMBL/GenBank/DDBJ whole genome shotgun (WGS) entry which is preliminary data.</text>
</comment>
<keyword evidence="3" id="KW-1185">Reference proteome</keyword>
<gene>
    <name evidence="2" type="ORF">B0H16DRAFT_1796663</name>
</gene>
<dbReference type="Gene3D" id="3.40.50.720">
    <property type="entry name" value="NAD(P)-binding Rossmann-like Domain"/>
    <property type="match status" value="1"/>
</dbReference>
<proteinExistence type="predicted"/>
<dbReference type="EMBL" id="JARKIB010000026">
    <property type="protein sequence ID" value="KAJ7765295.1"/>
    <property type="molecule type" value="Genomic_DNA"/>
</dbReference>
<evidence type="ECO:0008006" key="4">
    <source>
        <dbReference type="Google" id="ProtNLM"/>
    </source>
</evidence>
<evidence type="ECO:0000313" key="3">
    <source>
        <dbReference type="Proteomes" id="UP001215598"/>
    </source>
</evidence>
<reference evidence="2" key="1">
    <citation type="submission" date="2023-03" db="EMBL/GenBank/DDBJ databases">
        <title>Massive genome expansion in bonnet fungi (Mycena s.s.) driven by repeated elements and novel gene families across ecological guilds.</title>
        <authorList>
            <consortium name="Lawrence Berkeley National Laboratory"/>
            <person name="Harder C.B."/>
            <person name="Miyauchi S."/>
            <person name="Viragh M."/>
            <person name="Kuo A."/>
            <person name="Thoen E."/>
            <person name="Andreopoulos B."/>
            <person name="Lu D."/>
            <person name="Skrede I."/>
            <person name="Drula E."/>
            <person name="Henrissat B."/>
            <person name="Morin E."/>
            <person name="Kohler A."/>
            <person name="Barry K."/>
            <person name="LaButti K."/>
            <person name="Morin E."/>
            <person name="Salamov A."/>
            <person name="Lipzen A."/>
            <person name="Mereny Z."/>
            <person name="Hegedus B."/>
            <person name="Baldrian P."/>
            <person name="Stursova M."/>
            <person name="Weitz H."/>
            <person name="Taylor A."/>
            <person name="Grigoriev I.V."/>
            <person name="Nagy L.G."/>
            <person name="Martin F."/>
            <person name="Kauserud H."/>
        </authorList>
    </citation>
    <scope>NUCLEOTIDE SEQUENCE</scope>
    <source>
        <strain evidence="2">CBHHK182m</strain>
    </source>
</reference>
<protein>
    <recommendedName>
        <fullName evidence="4">NAD(P)-binding protein</fullName>
    </recommendedName>
</protein>
<dbReference type="GO" id="GO:0016491">
    <property type="term" value="F:oxidoreductase activity"/>
    <property type="evidence" value="ECO:0007669"/>
    <property type="project" value="UniProtKB-KW"/>
</dbReference>
<name>A0AAD7NL35_9AGAR</name>
<sequence>MRWGLWNFVRDQWSTNAPVVKVDLTGKTVLVLGANTGLGLEATKHFASMNPGRLLLACRSASRGQDAVDKVKAATGYTKAEVWIVDLADFASVTQFGDSSSATAAVWISFLLTPPLGSLIIKLQRMAGKHRSLQVNSISTSLFCLRLLPAMLKTAQEHSTLPRMVIVSSGSHYEVKALDKRLVESPEMLKTLGSAEYSRANMSMRYPVTKLCSVFFARALNAHIPPATPLIVNTVDPGFCHSDLTRNITGLRAFIINIMAFLLARTAEQGSRRLVWSAVGQQEQPDTLRGEFITMCKVQEVSDYVLSVDGQKAQNRFWDETVNTLSAVDPKVKNIVEKYLAV</sequence>
<accession>A0AAD7NL35</accession>
<dbReference type="AlphaFoldDB" id="A0AAD7NL35"/>
<dbReference type="PANTHER" id="PTHR43157">
    <property type="entry name" value="PHOSPHATIDYLINOSITOL-GLYCAN BIOSYNTHESIS CLASS F PROTEIN-RELATED"/>
    <property type="match status" value="1"/>
</dbReference>
<dbReference type="SUPFAM" id="SSF51735">
    <property type="entry name" value="NAD(P)-binding Rossmann-fold domains"/>
    <property type="match status" value="1"/>
</dbReference>